<dbReference type="GO" id="GO:0004601">
    <property type="term" value="F:peroxidase activity"/>
    <property type="evidence" value="ECO:0007669"/>
    <property type="project" value="InterPro"/>
</dbReference>
<dbReference type="PANTHER" id="PTHR42830:SF1">
    <property type="entry name" value="OSMOTICALLY INDUCIBLE FAMILY PROTEIN"/>
    <property type="match status" value="1"/>
</dbReference>
<proteinExistence type="predicted"/>
<dbReference type="InterPro" id="IPR019904">
    <property type="entry name" value="Peroxiredoxin_OsmC"/>
</dbReference>
<sequence length="136" mass="14898">MIRKASAEWKGNLKEGEGNLSTESKVLSKTQYSYNTRFENGNGSNPEELIGAAHAGCFTMQLSANLSEAGFEPENLETQAEITFEDGKVSQSNLILTAKVPGIERSKFEEIANEAKENCPISRLLDTKITLDAKLL</sequence>
<dbReference type="InterPro" id="IPR052707">
    <property type="entry name" value="OsmC_Ohr_Peroxiredoxin"/>
</dbReference>
<dbReference type="GO" id="GO:0006979">
    <property type="term" value="P:response to oxidative stress"/>
    <property type="evidence" value="ECO:0007669"/>
    <property type="project" value="InterPro"/>
</dbReference>
<dbReference type="PANTHER" id="PTHR42830">
    <property type="entry name" value="OSMOTICALLY INDUCIBLE FAMILY PROTEIN"/>
    <property type="match status" value="1"/>
</dbReference>
<reference evidence="2" key="1">
    <citation type="submission" date="2016-11" db="EMBL/GenBank/DDBJ databases">
        <authorList>
            <person name="Varghese N."/>
            <person name="Submissions S."/>
        </authorList>
    </citation>
    <scope>NUCLEOTIDE SEQUENCE [LARGE SCALE GENOMIC DNA]</scope>
    <source>
        <strain evidence="2">DSM 24579</strain>
    </source>
</reference>
<organism evidence="1 2">
    <name type="scientific">Salegentibacter echinorum</name>
    <dbReference type="NCBI Taxonomy" id="1073325"/>
    <lineage>
        <taxon>Bacteria</taxon>
        <taxon>Pseudomonadati</taxon>
        <taxon>Bacteroidota</taxon>
        <taxon>Flavobacteriia</taxon>
        <taxon>Flavobacteriales</taxon>
        <taxon>Flavobacteriaceae</taxon>
        <taxon>Salegentibacter</taxon>
    </lineage>
</organism>
<accession>A0A1M5CQG0</accession>
<name>A0A1M5CQG0_SALEC</name>
<dbReference type="Proteomes" id="UP000183945">
    <property type="component" value="Unassembled WGS sequence"/>
</dbReference>
<keyword evidence="2" id="KW-1185">Reference proteome</keyword>
<dbReference type="EMBL" id="FQVT01000001">
    <property type="protein sequence ID" value="SHF56933.1"/>
    <property type="molecule type" value="Genomic_DNA"/>
</dbReference>
<dbReference type="Gene3D" id="3.30.300.20">
    <property type="match status" value="1"/>
</dbReference>
<dbReference type="InterPro" id="IPR003718">
    <property type="entry name" value="OsmC/Ohr_fam"/>
</dbReference>
<dbReference type="SUPFAM" id="SSF82784">
    <property type="entry name" value="OsmC-like"/>
    <property type="match status" value="1"/>
</dbReference>
<dbReference type="OrthoDB" id="9807532at2"/>
<gene>
    <name evidence="1" type="ORF">SAMN05444483_101623</name>
</gene>
<dbReference type="AlphaFoldDB" id="A0A1M5CQG0"/>
<dbReference type="InterPro" id="IPR015946">
    <property type="entry name" value="KH_dom-like_a/b"/>
</dbReference>
<evidence type="ECO:0000313" key="1">
    <source>
        <dbReference type="EMBL" id="SHF56933.1"/>
    </source>
</evidence>
<protein>
    <submittedName>
        <fullName evidence="1">Osmotically inducible protein OsmC</fullName>
    </submittedName>
</protein>
<dbReference type="STRING" id="1073325.SAMN05444483_101623"/>
<dbReference type="Pfam" id="PF02566">
    <property type="entry name" value="OsmC"/>
    <property type="match status" value="1"/>
</dbReference>
<evidence type="ECO:0000313" key="2">
    <source>
        <dbReference type="Proteomes" id="UP000183945"/>
    </source>
</evidence>
<dbReference type="InterPro" id="IPR036102">
    <property type="entry name" value="OsmC/Ohrsf"/>
</dbReference>
<dbReference type="NCBIfam" id="TIGR03562">
    <property type="entry name" value="osmo_induc_OsmC"/>
    <property type="match status" value="1"/>
</dbReference>
<dbReference type="RefSeq" id="WP_072876544.1">
    <property type="nucleotide sequence ID" value="NZ_FQVT01000001.1"/>
</dbReference>